<feature type="domain" description="HTH cro/C1-type" evidence="2">
    <location>
        <begin position="24"/>
        <end position="78"/>
    </location>
</feature>
<dbReference type="SUPFAM" id="SSF47413">
    <property type="entry name" value="lambda repressor-like DNA-binding domains"/>
    <property type="match status" value="1"/>
</dbReference>
<dbReference type="GO" id="GO:0003677">
    <property type="term" value="F:DNA binding"/>
    <property type="evidence" value="ECO:0007669"/>
    <property type="project" value="UniProtKB-KW"/>
</dbReference>
<dbReference type="CDD" id="cd02209">
    <property type="entry name" value="cupin_XRE_C"/>
    <property type="match status" value="1"/>
</dbReference>
<dbReference type="PANTHER" id="PTHR46797">
    <property type="entry name" value="HTH-TYPE TRANSCRIPTIONAL REGULATOR"/>
    <property type="match status" value="1"/>
</dbReference>
<name>A0AB39BBT3_9MICO</name>
<dbReference type="Pfam" id="PF07883">
    <property type="entry name" value="Cupin_2"/>
    <property type="match status" value="1"/>
</dbReference>
<evidence type="ECO:0000313" key="3">
    <source>
        <dbReference type="EMBL" id="XDI03955.1"/>
    </source>
</evidence>
<keyword evidence="1" id="KW-0238">DNA-binding</keyword>
<evidence type="ECO:0000259" key="2">
    <source>
        <dbReference type="PROSITE" id="PS50943"/>
    </source>
</evidence>
<dbReference type="Gene3D" id="1.10.260.40">
    <property type="entry name" value="lambda repressor-like DNA-binding domains"/>
    <property type="match status" value="1"/>
</dbReference>
<protein>
    <submittedName>
        <fullName evidence="3">Helix-turn-helix domain-containing protein</fullName>
    </submittedName>
</protein>
<gene>
    <name evidence="3" type="ORF">ABFY20_11400</name>
</gene>
<dbReference type="AlphaFoldDB" id="A0AB39BBT3"/>
<dbReference type="GO" id="GO:0005829">
    <property type="term" value="C:cytosol"/>
    <property type="evidence" value="ECO:0007669"/>
    <property type="project" value="TreeGrafter"/>
</dbReference>
<dbReference type="EMBL" id="CP162511">
    <property type="protein sequence ID" value="XDI03955.1"/>
    <property type="molecule type" value="Genomic_DNA"/>
</dbReference>
<reference evidence="3" key="1">
    <citation type="submission" date="2024-05" db="EMBL/GenBank/DDBJ databases">
        <title>Herbiconiux sp. A18JL235.</title>
        <authorList>
            <person name="Zhang G."/>
        </authorList>
    </citation>
    <scope>NUCLEOTIDE SEQUENCE</scope>
    <source>
        <strain evidence="3">A18JL235</strain>
    </source>
</reference>
<dbReference type="InterPro" id="IPR010982">
    <property type="entry name" value="Lambda_DNA-bd_dom_sf"/>
</dbReference>
<dbReference type="CDD" id="cd00093">
    <property type="entry name" value="HTH_XRE"/>
    <property type="match status" value="1"/>
</dbReference>
<evidence type="ECO:0000256" key="1">
    <source>
        <dbReference type="ARBA" id="ARBA00023125"/>
    </source>
</evidence>
<dbReference type="RefSeq" id="WP_368496370.1">
    <property type="nucleotide sequence ID" value="NZ_CP162511.1"/>
</dbReference>
<dbReference type="Pfam" id="PF01381">
    <property type="entry name" value="HTH_3"/>
    <property type="match status" value="1"/>
</dbReference>
<dbReference type="Gene3D" id="2.60.120.10">
    <property type="entry name" value="Jelly Rolls"/>
    <property type="match status" value="1"/>
</dbReference>
<dbReference type="PANTHER" id="PTHR46797:SF1">
    <property type="entry name" value="METHYLPHOSPHONATE SYNTHASE"/>
    <property type="match status" value="1"/>
</dbReference>
<organism evidence="3">
    <name type="scientific">Herbiconiux sp. A18JL235</name>
    <dbReference type="NCBI Taxonomy" id="3152363"/>
    <lineage>
        <taxon>Bacteria</taxon>
        <taxon>Bacillati</taxon>
        <taxon>Actinomycetota</taxon>
        <taxon>Actinomycetes</taxon>
        <taxon>Micrococcales</taxon>
        <taxon>Microbacteriaceae</taxon>
        <taxon>Herbiconiux</taxon>
    </lineage>
</organism>
<sequence>MTSTTTAPSSAPLDDEAVAMGTRIRALRRERGLTLVQLARLSAMSQPFLSLAERGHARLSLASMARIARALEVPPGSLLAREPERRVSGIGIDVVATVEPRAPVGERTVWQLAQLPGGLFGTEFWGRDPEFGEYAVHEEDEFLYLLDGRLEVALDDGTVHPLAPGDTMALAAGTAHAWRSASPAGYRVVTVTSGAPRSPHATR</sequence>
<dbReference type="SUPFAM" id="SSF51182">
    <property type="entry name" value="RmlC-like cupins"/>
    <property type="match status" value="1"/>
</dbReference>
<dbReference type="InterPro" id="IPR013096">
    <property type="entry name" value="Cupin_2"/>
</dbReference>
<dbReference type="InterPro" id="IPR050807">
    <property type="entry name" value="TransReg_Diox_bact_type"/>
</dbReference>
<dbReference type="GO" id="GO:0003700">
    <property type="term" value="F:DNA-binding transcription factor activity"/>
    <property type="evidence" value="ECO:0007669"/>
    <property type="project" value="TreeGrafter"/>
</dbReference>
<dbReference type="PROSITE" id="PS50943">
    <property type="entry name" value="HTH_CROC1"/>
    <property type="match status" value="1"/>
</dbReference>
<accession>A0AB39BBT3</accession>
<proteinExistence type="predicted"/>
<dbReference type="InterPro" id="IPR011051">
    <property type="entry name" value="RmlC_Cupin_sf"/>
</dbReference>
<dbReference type="InterPro" id="IPR014710">
    <property type="entry name" value="RmlC-like_jellyroll"/>
</dbReference>
<dbReference type="InterPro" id="IPR001387">
    <property type="entry name" value="Cro/C1-type_HTH"/>
</dbReference>
<dbReference type="SMART" id="SM00530">
    <property type="entry name" value="HTH_XRE"/>
    <property type="match status" value="1"/>
</dbReference>